<gene>
    <name evidence="6" type="ORF">BTN50_0683</name>
</gene>
<dbReference type="Pfam" id="PF02120">
    <property type="entry name" value="Flg_hook"/>
    <property type="match status" value="1"/>
</dbReference>
<feature type="region of interest" description="Disordered" evidence="4">
    <location>
        <begin position="579"/>
        <end position="612"/>
    </location>
</feature>
<feature type="domain" description="Flagellar hook-length control protein-like C-terminal" evidence="5">
    <location>
        <begin position="512"/>
        <end position="593"/>
    </location>
</feature>
<dbReference type="Gene3D" id="3.30.750.140">
    <property type="match status" value="1"/>
</dbReference>
<evidence type="ECO:0000313" key="6">
    <source>
        <dbReference type="EMBL" id="ATF09199.1"/>
    </source>
</evidence>
<dbReference type="GO" id="GO:0009424">
    <property type="term" value="C:bacterial-type flagellum hook"/>
    <property type="evidence" value="ECO:0007669"/>
    <property type="project" value="InterPro"/>
</dbReference>
<dbReference type="Proteomes" id="UP000218160">
    <property type="component" value="Chromosome 1"/>
</dbReference>
<dbReference type="InterPro" id="IPR001635">
    <property type="entry name" value="Flag_hook_Flik"/>
</dbReference>
<comment type="function">
    <text evidence="1">Controls the length of the flagellar hook.</text>
</comment>
<accession>A0A291B857</accession>
<dbReference type="PRINTS" id="PR01007">
    <property type="entry name" value="FLGHOOKFLIK"/>
</dbReference>
<evidence type="ECO:0000256" key="2">
    <source>
        <dbReference type="ARBA" id="ARBA00009149"/>
    </source>
</evidence>
<organism evidence="6 7">
    <name type="scientific">Candidatus Enterovibrio altilux</name>
    <dbReference type="NCBI Taxonomy" id="1927128"/>
    <lineage>
        <taxon>Bacteria</taxon>
        <taxon>Pseudomonadati</taxon>
        <taxon>Pseudomonadota</taxon>
        <taxon>Gammaproteobacteria</taxon>
        <taxon>Vibrionales</taxon>
        <taxon>Vibrionaceae</taxon>
        <taxon>Enterovibrio</taxon>
    </lineage>
</organism>
<dbReference type="KEGG" id="elux:BTN50_0683"/>
<evidence type="ECO:0000256" key="4">
    <source>
        <dbReference type="SAM" id="MobiDB-lite"/>
    </source>
</evidence>
<dbReference type="AlphaFoldDB" id="A0A291B857"/>
<comment type="similarity">
    <text evidence="2">Belongs to the FliK family.</text>
</comment>
<keyword evidence="3" id="KW-1005">Bacterial flagellum biogenesis</keyword>
<keyword evidence="6" id="KW-0969">Cilium</keyword>
<dbReference type="InterPro" id="IPR021136">
    <property type="entry name" value="Flagellar_hook_control-like_C"/>
</dbReference>
<dbReference type="InterPro" id="IPR052563">
    <property type="entry name" value="FliK"/>
</dbReference>
<evidence type="ECO:0000256" key="3">
    <source>
        <dbReference type="ARBA" id="ARBA00022795"/>
    </source>
</evidence>
<sequence>MNQTNFLFSNITSKQASFAEIKSTLLPDVLSTEGKTFFTQLAQLASGYREAHVYGSIKSIERSNKMADVDVSSDVFLKNSSLSADGEDIARKGMDNLIPESMDVEDVSNVTQLRSANDAVLLSMKIGQISDINELSMRQVQAKQDGEALLLRLDEANAVLQIDTRNVDISSELTLKLDTNASAKEDKGLPFTPIESGPFIMTPYKNIELTSALEWVFLVPEQAGVINILSFDGPKVEVMSETELALLAQVSNMAIAEYQVREETNASFFLVQTNSENNDKMLVTPIFLIKQIAPNFIKASSKQHALTSSNLSSTTLEALQLYQMLSGAVDAAMNTDAQTETAANSGGQSKIGNEILMLMQNTKQNVINSTVEGNVLPSSNALISHGLMEQSQAYMTQSASVANVAMIPQVQQQPILLTSANAISVVPVGTEADFQLPQSRASVAVLEAAAIQALSKAGKSSLETEPVSFIQQLAFSFGNQRPIIASKLDIVTAQTALQMNQNQIEAANALSERINAMLLKNCKHIDIRLDPPELGSMQIKLSMNRDQTSVQFIVANQQAHDLIEQSMPRLRDMLQQQGLQLTQSSVQQQDAGGGRQTFRGNQTSQGDGQGEPKKELLLYRGDAEQDTELNVIKHNGYVNVSKERVDYYV</sequence>
<reference evidence="7" key="1">
    <citation type="submission" date="2017-04" db="EMBL/GenBank/DDBJ databases">
        <title>Genome evolution of the luminous symbionts of deep sea anglerfish.</title>
        <authorList>
            <person name="Hendry T.A."/>
        </authorList>
    </citation>
    <scope>NUCLEOTIDE SEQUENCE [LARGE SCALE GENOMIC DNA]</scope>
</reference>
<proteinExistence type="inferred from homology"/>
<dbReference type="GO" id="GO:0044780">
    <property type="term" value="P:bacterial-type flagellum assembly"/>
    <property type="evidence" value="ECO:0007669"/>
    <property type="project" value="InterPro"/>
</dbReference>
<name>A0A291B857_9GAMM</name>
<evidence type="ECO:0000313" key="7">
    <source>
        <dbReference type="Proteomes" id="UP000218160"/>
    </source>
</evidence>
<keyword evidence="6" id="KW-0282">Flagellum</keyword>
<evidence type="ECO:0000259" key="5">
    <source>
        <dbReference type="Pfam" id="PF02120"/>
    </source>
</evidence>
<dbReference type="RefSeq" id="WP_096618958.1">
    <property type="nucleotide sequence ID" value="NZ_CP020660.1"/>
</dbReference>
<protein>
    <submittedName>
        <fullName evidence="6">Flagellar hook-length control protein FliK</fullName>
    </submittedName>
</protein>
<dbReference type="PANTHER" id="PTHR37533">
    <property type="entry name" value="FLAGELLAR HOOK-LENGTH CONTROL PROTEIN"/>
    <property type="match status" value="1"/>
</dbReference>
<keyword evidence="7" id="KW-1185">Reference proteome</keyword>
<dbReference type="CDD" id="cd17470">
    <property type="entry name" value="T3SS_Flik_C"/>
    <property type="match status" value="1"/>
</dbReference>
<dbReference type="InterPro" id="IPR038610">
    <property type="entry name" value="FliK-like_C_sf"/>
</dbReference>
<dbReference type="PANTHER" id="PTHR37533:SF2">
    <property type="entry name" value="FLAGELLAR HOOK-LENGTH CONTROL PROTEIN"/>
    <property type="match status" value="1"/>
</dbReference>
<evidence type="ECO:0000256" key="1">
    <source>
        <dbReference type="ARBA" id="ARBA00003944"/>
    </source>
</evidence>
<keyword evidence="6" id="KW-0966">Cell projection</keyword>
<dbReference type="EMBL" id="CP020660">
    <property type="protein sequence ID" value="ATF09199.1"/>
    <property type="molecule type" value="Genomic_DNA"/>
</dbReference>
<feature type="compositionally biased region" description="Low complexity" evidence="4">
    <location>
        <begin position="579"/>
        <end position="589"/>
    </location>
</feature>